<dbReference type="Gene3D" id="3.40.47.10">
    <property type="match status" value="1"/>
</dbReference>
<dbReference type="Gene3D" id="6.10.30.10">
    <property type="match status" value="1"/>
</dbReference>
<dbReference type="InterPro" id="IPR022002">
    <property type="entry name" value="ChsH2_Znr"/>
</dbReference>
<dbReference type="GO" id="GO:0044550">
    <property type="term" value="P:secondary metabolite biosynthetic process"/>
    <property type="evidence" value="ECO:0007669"/>
    <property type="project" value="TreeGrafter"/>
</dbReference>
<dbReference type="PANTHER" id="PTHR34069:SF2">
    <property type="entry name" value="BETA-KETOACYL-[ACYL-CARRIER-PROTEIN] SYNTHASE III"/>
    <property type="match status" value="1"/>
</dbReference>
<dbReference type="CDD" id="cd00827">
    <property type="entry name" value="init_cond_enzymes"/>
    <property type="match status" value="1"/>
</dbReference>
<sequence>MVGITSYGAYIPIWRLAREVISKEWGFPGAPGEKAVANFDEDSLTMGVAAALDCLNGFDRTSIDGAFFATTTSPFLERQAAVTMAAATDLRRDILTSDFSDSLRAGTQAMRAAADAVKAGTAKSVLVAAADTRMPPPRSQFEMLFGDAAAAVIIGDKDVAVEIQGFHTMYHEISDVWRANKDDFVKAWEDRFVIEEGFLRAFNEAVADCMKKYKCKPADFAKIVSYAPDYRWHTQLAKRLKIDESQLQDGLFGFVGLTGCAHPLLMLVGALESAKPGDKILLISYGNGIDIFILQVTEHIEKIRSRKGLSGHLMPKRNMPDYATYAQWRGIVSAEAAARRPASAPPSSSALWRERDRILRLHGGKCKNCGTLQYPPQRVCTRCRGKDNFETVRFSDKKAKLFTYSLDYIAGSMDVPLAVCIVNFEGGGRMLCTMTDRDVSEIQVDMPLEMSFRRVNTIAGVPNYFWKCIPVRS</sequence>
<evidence type="ECO:0000313" key="5">
    <source>
        <dbReference type="Proteomes" id="UP000285961"/>
    </source>
</evidence>
<feature type="domain" description="Beta-ketoacyl-[acyl-carrier-protein] synthase III N-terminal" evidence="2">
    <location>
        <begin position="104"/>
        <end position="164"/>
    </location>
</feature>
<dbReference type="InterPro" id="IPR016039">
    <property type="entry name" value="Thiolase-like"/>
</dbReference>
<comment type="caution">
    <text evidence="4">The sequence shown here is derived from an EMBL/GenBank/DDBJ whole genome shotgun (WGS) entry which is preliminary data.</text>
</comment>
<dbReference type="Pfam" id="PF01796">
    <property type="entry name" value="OB_ChsH2_C"/>
    <property type="match status" value="1"/>
</dbReference>
<dbReference type="AlphaFoldDB" id="A0A419F0Z8"/>
<organism evidence="4 5">
    <name type="scientific">Candidatus Abyssobacteria bacterium SURF_17</name>
    <dbReference type="NCBI Taxonomy" id="2093361"/>
    <lineage>
        <taxon>Bacteria</taxon>
        <taxon>Pseudomonadati</taxon>
        <taxon>Candidatus Hydrogenedentota</taxon>
        <taxon>Candidatus Abyssobacteria</taxon>
    </lineage>
</organism>
<accession>A0A419F0Z8</accession>
<feature type="domain" description="ChsH2 C-terminal OB-fold" evidence="1">
    <location>
        <begin position="395"/>
        <end position="453"/>
    </location>
</feature>
<evidence type="ECO:0000259" key="3">
    <source>
        <dbReference type="Pfam" id="PF12172"/>
    </source>
</evidence>
<name>A0A419F0Z8_9BACT</name>
<dbReference type="SUPFAM" id="SSF50249">
    <property type="entry name" value="Nucleic acid-binding proteins"/>
    <property type="match status" value="1"/>
</dbReference>
<proteinExistence type="predicted"/>
<dbReference type="GO" id="GO:0004315">
    <property type="term" value="F:3-oxoacyl-[acyl-carrier-protein] synthase activity"/>
    <property type="evidence" value="ECO:0007669"/>
    <property type="project" value="InterPro"/>
</dbReference>
<dbReference type="Pfam" id="PF12172">
    <property type="entry name" value="zf-ChsH2"/>
    <property type="match status" value="1"/>
</dbReference>
<dbReference type="GO" id="GO:0006633">
    <property type="term" value="P:fatty acid biosynthetic process"/>
    <property type="evidence" value="ECO:0007669"/>
    <property type="project" value="InterPro"/>
</dbReference>
<reference evidence="4 5" key="1">
    <citation type="journal article" date="2017" name="ISME J.">
        <title>Energy and carbon metabolisms in a deep terrestrial subsurface fluid microbial community.</title>
        <authorList>
            <person name="Momper L."/>
            <person name="Jungbluth S.P."/>
            <person name="Lee M.D."/>
            <person name="Amend J.P."/>
        </authorList>
    </citation>
    <scope>NUCLEOTIDE SEQUENCE [LARGE SCALE GENOMIC DNA]</scope>
    <source>
        <strain evidence="4">SURF_17</strain>
    </source>
</reference>
<feature type="domain" description="ChsH2 rubredoxin-like zinc ribbon" evidence="3">
    <location>
        <begin position="360"/>
        <end position="388"/>
    </location>
</feature>
<dbReference type="Pfam" id="PF08545">
    <property type="entry name" value="ACP_syn_III"/>
    <property type="match status" value="1"/>
</dbReference>
<dbReference type="PANTHER" id="PTHR34069">
    <property type="entry name" value="3-OXOACYL-[ACYL-CARRIER-PROTEIN] SYNTHASE 3"/>
    <property type="match status" value="1"/>
</dbReference>
<gene>
    <name evidence="4" type="ORF">C4532_07215</name>
</gene>
<evidence type="ECO:0000259" key="2">
    <source>
        <dbReference type="Pfam" id="PF08545"/>
    </source>
</evidence>
<dbReference type="InterPro" id="IPR013751">
    <property type="entry name" value="ACP_syn_III_N"/>
</dbReference>
<evidence type="ECO:0000259" key="1">
    <source>
        <dbReference type="Pfam" id="PF01796"/>
    </source>
</evidence>
<evidence type="ECO:0000313" key="4">
    <source>
        <dbReference type="EMBL" id="RJP71658.1"/>
    </source>
</evidence>
<dbReference type="EMBL" id="QZKI01000056">
    <property type="protein sequence ID" value="RJP71658.1"/>
    <property type="molecule type" value="Genomic_DNA"/>
</dbReference>
<protein>
    <submittedName>
        <fullName evidence="4">Hydroxymethylglutaryl-CoA synthase family protein</fullName>
    </submittedName>
</protein>
<dbReference type="SUPFAM" id="SSF53901">
    <property type="entry name" value="Thiolase-like"/>
    <property type="match status" value="2"/>
</dbReference>
<dbReference type="InterPro" id="IPR002878">
    <property type="entry name" value="ChsH2_C"/>
</dbReference>
<dbReference type="Proteomes" id="UP000285961">
    <property type="component" value="Unassembled WGS sequence"/>
</dbReference>
<dbReference type="InterPro" id="IPR012340">
    <property type="entry name" value="NA-bd_OB-fold"/>
</dbReference>